<name>A0A9X0MLR2_BACCE</name>
<protein>
    <recommendedName>
        <fullName evidence="3">Lipoprotein</fullName>
    </recommendedName>
</protein>
<dbReference type="RefSeq" id="WP_061662313.1">
    <property type="nucleotide sequence ID" value="NZ_JARPPC010000002.1"/>
</dbReference>
<comment type="caution">
    <text evidence="1">The sequence shown here is derived from an EMBL/GenBank/DDBJ whole genome shotgun (WGS) entry which is preliminary data.</text>
</comment>
<reference evidence="1 2" key="1">
    <citation type="submission" date="2015-12" db="EMBL/GenBank/DDBJ databases">
        <title>Bacillus cereus Group isolate.</title>
        <authorList>
            <person name="Kovac J."/>
        </authorList>
    </citation>
    <scope>NUCLEOTIDE SEQUENCE [LARGE SCALE GENOMIC DNA]</scope>
    <source>
        <strain evidence="1 2">FSL K6-0073</strain>
    </source>
</reference>
<evidence type="ECO:0008006" key="3">
    <source>
        <dbReference type="Google" id="ProtNLM"/>
    </source>
</evidence>
<organism evidence="1 2">
    <name type="scientific">Bacillus cereus</name>
    <dbReference type="NCBI Taxonomy" id="1396"/>
    <lineage>
        <taxon>Bacteria</taxon>
        <taxon>Bacillati</taxon>
        <taxon>Bacillota</taxon>
        <taxon>Bacilli</taxon>
        <taxon>Bacillales</taxon>
        <taxon>Bacillaceae</taxon>
        <taxon>Bacillus</taxon>
        <taxon>Bacillus cereus group</taxon>
    </lineage>
</organism>
<dbReference type="AlphaFoldDB" id="A0A9X0MLR2"/>
<proteinExistence type="predicted"/>
<gene>
    <name evidence="1" type="ORF">AT268_31040</name>
</gene>
<sequence>MKKTLIALGTVFLLSGCVGLPEKDVKLQFLNNNAEVVKELKIDDYEIMDGELKYRIGKKVYISQYAPFIIEGEKSTED</sequence>
<evidence type="ECO:0000313" key="2">
    <source>
        <dbReference type="Proteomes" id="UP000075476"/>
    </source>
</evidence>
<dbReference type="PROSITE" id="PS51257">
    <property type="entry name" value="PROKAR_LIPOPROTEIN"/>
    <property type="match status" value="1"/>
</dbReference>
<evidence type="ECO:0000313" key="1">
    <source>
        <dbReference type="EMBL" id="KXY50981.1"/>
    </source>
</evidence>
<accession>A0A9X0MLR2</accession>
<dbReference type="EMBL" id="LOMO01000001">
    <property type="protein sequence ID" value="KXY50981.1"/>
    <property type="molecule type" value="Genomic_DNA"/>
</dbReference>
<dbReference type="Proteomes" id="UP000075476">
    <property type="component" value="Unassembled WGS sequence"/>
</dbReference>